<evidence type="ECO:0000313" key="3">
    <source>
        <dbReference type="Proteomes" id="UP000014127"/>
    </source>
</evidence>
<dbReference type="CDD" id="cd04301">
    <property type="entry name" value="NAT_SF"/>
    <property type="match status" value="1"/>
</dbReference>
<keyword evidence="3" id="KW-1185">Reference proteome</keyword>
<dbReference type="InterPro" id="IPR016181">
    <property type="entry name" value="Acyl_CoA_acyltransferase"/>
</dbReference>
<reference evidence="2 3" key="1">
    <citation type="submission" date="2013-03" db="EMBL/GenBank/DDBJ databases">
        <title>The Genome Sequence of Enterococcus dispar ATCC_51266 (Illumina only assembly).</title>
        <authorList>
            <consortium name="The Broad Institute Genomics Platform"/>
            <consortium name="The Broad Institute Genome Sequencing Center for Infectious Disease"/>
            <person name="Earl A."/>
            <person name="Russ C."/>
            <person name="Gilmore M."/>
            <person name="Surin D."/>
            <person name="Walker B."/>
            <person name="Young S."/>
            <person name="Zeng Q."/>
            <person name="Gargeya S."/>
            <person name="Fitzgerald M."/>
            <person name="Haas B."/>
            <person name="Abouelleil A."/>
            <person name="Allen A.W."/>
            <person name="Alvarado L."/>
            <person name="Arachchi H.M."/>
            <person name="Berlin A.M."/>
            <person name="Chapman S.B."/>
            <person name="Gainer-Dewar J."/>
            <person name="Goldberg J."/>
            <person name="Griggs A."/>
            <person name="Gujja S."/>
            <person name="Hansen M."/>
            <person name="Howarth C."/>
            <person name="Imamovic A."/>
            <person name="Ireland A."/>
            <person name="Larimer J."/>
            <person name="McCowan C."/>
            <person name="Murphy C."/>
            <person name="Pearson M."/>
            <person name="Poon T.W."/>
            <person name="Priest M."/>
            <person name="Roberts A."/>
            <person name="Saif S."/>
            <person name="Shea T."/>
            <person name="Sisk P."/>
            <person name="Sykes S."/>
            <person name="Wortman J."/>
            <person name="Nusbaum C."/>
            <person name="Birren B."/>
        </authorList>
    </citation>
    <scope>NUCLEOTIDE SEQUENCE [LARGE SCALE GENOMIC DNA]</scope>
    <source>
        <strain evidence="2 3">ATCC 51266</strain>
    </source>
</reference>
<dbReference type="Gene3D" id="3.40.630.30">
    <property type="match status" value="1"/>
</dbReference>
<dbReference type="PROSITE" id="PS51186">
    <property type="entry name" value="GNAT"/>
    <property type="match status" value="1"/>
</dbReference>
<evidence type="ECO:0000259" key="1">
    <source>
        <dbReference type="PROSITE" id="PS51186"/>
    </source>
</evidence>
<dbReference type="SUPFAM" id="SSF55729">
    <property type="entry name" value="Acyl-CoA N-acyltransferases (Nat)"/>
    <property type="match status" value="1"/>
</dbReference>
<dbReference type="PATRIC" id="fig|1139219.3.peg.755"/>
<dbReference type="OrthoDB" id="9796171at2"/>
<proteinExistence type="predicted"/>
<feature type="domain" description="N-acetyltransferase" evidence="1">
    <location>
        <begin position="1"/>
        <end position="143"/>
    </location>
</feature>
<name>S1NW29_9ENTE</name>
<dbReference type="Proteomes" id="UP000014127">
    <property type="component" value="Unassembled WGS sequence"/>
</dbReference>
<dbReference type="HOGENOM" id="CLU_056607_6_1_9"/>
<dbReference type="AlphaFoldDB" id="S1NW29"/>
<comment type="caution">
    <text evidence="2">The sequence shown here is derived from an EMBL/GenBank/DDBJ whole genome shotgun (WGS) entry which is preliminary data.</text>
</comment>
<gene>
    <name evidence="2" type="ORF">OMK_00788</name>
</gene>
<dbReference type="Pfam" id="PF13673">
    <property type="entry name" value="Acetyltransf_10"/>
    <property type="match status" value="1"/>
</dbReference>
<dbReference type="STRING" id="44009.RV01_GL000086"/>
<organism evidence="2 3">
    <name type="scientific">Enterococcus dispar ATCC 51266</name>
    <dbReference type="NCBI Taxonomy" id="1139219"/>
    <lineage>
        <taxon>Bacteria</taxon>
        <taxon>Bacillati</taxon>
        <taxon>Bacillota</taxon>
        <taxon>Bacilli</taxon>
        <taxon>Lactobacillales</taxon>
        <taxon>Enterococcaceae</taxon>
        <taxon>Enterococcus</taxon>
    </lineage>
</organism>
<dbReference type="eggNOG" id="COG2153">
    <property type="taxonomic scope" value="Bacteria"/>
</dbReference>
<accession>S1NW29</accession>
<dbReference type="GO" id="GO:0016747">
    <property type="term" value="F:acyltransferase activity, transferring groups other than amino-acyl groups"/>
    <property type="evidence" value="ECO:0007669"/>
    <property type="project" value="InterPro"/>
</dbReference>
<sequence length="143" mass="16693">MDKISFGSDCYLQAAAFYIRYHVFVLEQKIKPELEFDAFDSSQAKYFVFFHNEQAIATIRYQALDNQTIQPDRFCVAKAWRHKGIGKKLLTFYERHAFSDGYTRASLSAELAAIPFYLKMNYQICSAPFLEDGVWCRKMEKAL</sequence>
<evidence type="ECO:0000313" key="2">
    <source>
        <dbReference type="EMBL" id="EOT43433.1"/>
    </source>
</evidence>
<dbReference type="EMBL" id="AHYR01000003">
    <property type="protein sequence ID" value="EOT43433.1"/>
    <property type="molecule type" value="Genomic_DNA"/>
</dbReference>
<protein>
    <recommendedName>
        <fullName evidence="1">N-acetyltransferase domain-containing protein</fullName>
    </recommendedName>
</protein>
<dbReference type="RefSeq" id="WP_016171971.1">
    <property type="nucleotide sequence ID" value="NZ_ASWK01000001.1"/>
</dbReference>
<dbReference type="InterPro" id="IPR000182">
    <property type="entry name" value="GNAT_dom"/>
</dbReference>